<dbReference type="AlphaFoldDB" id="A0A8T0UY82"/>
<sequence length="113" mass="12642">MEVPKFDISRHGAVSCICTLQPSLDGRMLFVGRGCSRSYETADYPGLKDGVYFSDDPSFYDEQIMFRSVDERQYPCSDNGKWTEGSPPCVVPFLPEQELESSSNSSSAVWLLP</sequence>
<reference evidence="1" key="1">
    <citation type="submission" date="2020-05" db="EMBL/GenBank/DDBJ databases">
        <title>WGS assembly of Panicum virgatum.</title>
        <authorList>
            <person name="Lovell J.T."/>
            <person name="Jenkins J."/>
            <person name="Shu S."/>
            <person name="Juenger T.E."/>
            <person name="Schmutz J."/>
        </authorList>
    </citation>
    <scope>NUCLEOTIDE SEQUENCE</scope>
    <source>
        <strain evidence="1">AP13</strain>
    </source>
</reference>
<comment type="caution">
    <text evidence="1">The sequence shown here is derived from an EMBL/GenBank/DDBJ whole genome shotgun (WGS) entry which is preliminary data.</text>
</comment>
<dbReference type="Proteomes" id="UP000823388">
    <property type="component" value="Chromosome 3K"/>
</dbReference>
<accession>A0A8T0UY82</accession>
<evidence type="ECO:0000313" key="2">
    <source>
        <dbReference type="Proteomes" id="UP000823388"/>
    </source>
</evidence>
<evidence type="ECO:0008006" key="3">
    <source>
        <dbReference type="Google" id="ProtNLM"/>
    </source>
</evidence>
<organism evidence="1 2">
    <name type="scientific">Panicum virgatum</name>
    <name type="common">Blackwell switchgrass</name>
    <dbReference type="NCBI Taxonomy" id="38727"/>
    <lineage>
        <taxon>Eukaryota</taxon>
        <taxon>Viridiplantae</taxon>
        <taxon>Streptophyta</taxon>
        <taxon>Embryophyta</taxon>
        <taxon>Tracheophyta</taxon>
        <taxon>Spermatophyta</taxon>
        <taxon>Magnoliopsida</taxon>
        <taxon>Liliopsida</taxon>
        <taxon>Poales</taxon>
        <taxon>Poaceae</taxon>
        <taxon>PACMAD clade</taxon>
        <taxon>Panicoideae</taxon>
        <taxon>Panicodae</taxon>
        <taxon>Paniceae</taxon>
        <taxon>Panicinae</taxon>
        <taxon>Panicum</taxon>
        <taxon>Panicum sect. Hiantes</taxon>
    </lineage>
</organism>
<name>A0A8T0UY82_PANVG</name>
<dbReference type="EMBL" id="CM029041">
    <property type="protein sequence ID" value="KAG2625673.1"/>
    <property type="molecule type" value="Genomic_DNA"/>
</dbReference>
<keyword evidence="2" id="KW-1185">Reference proteome</keyword>
<protein>
    <recommendedName>
        <fullName evidence="3">DUF295 domain-containing protein</fullName>
    </recommendedName>
</protein>
<evidence type="ECO:0000313" key="1">
    <source>
        <dbReference type="EMBL" id="KAG2625673.1"/>
    </source>
</evidence>
<gene>
    <name evidence="1" type="ORF">PVAP13_3KG311927</name>
</gene>
<proteinExistence type="predicted"/>